<name>D3B372_HETP5</name>
<feature type="transmembrane region" description="Helical" evidence="1">
    <location>
        <begin position="102"/>
        <end position="122"/>
    </location>
</feature>
<sequence length="156" mass="17884">MGLVAIRTVLFIIFCFWIVSIALTSVSLTKDWYYIHIKQQNISSINNYYFNLFEYKHSINFLRCGGTNFCDNFKGNNQTLTNPYNPGSDTPTKIEYGPSKGFYLGLAALVVLFVNQFIGCALSKMKTEKIDMTTKNRYGIELTNTNQNKVDEELKQ</sequence>
<evidence type="ECO:0000313" key="2">
    <source>
        <dbReference type="EMBL" id="EFA83770.1"/>
    </source>
</evidence>
<proteinExistence type="predicted"/>
<protein>
    <submittedName>
        <fullName evidence="2">Uncharacterized protein</fullName>
    </submittedName>
</protein>
<organism evidence="2 3">
    <name type="scientific">Heterostelium pallidum (strain ATCC 26659 / Pp 5 / PN500)</name>
    <name type="common">Cellular slime mold</name>
    <name type="synonym">Polysphondylium pallidum</name>
    <dbReference type="NCBI Taxonomy" id="670386"/>
    <lineage>
        <taxon>Eukaryota</taxon>
        <taxon>Amoebozoa</taxon>
        <taxon>Evosea</taxon>
        <taxon>Eumycetozoa</taxon>
        <taxon>Dictyostelia</taxon>
        <taxon>Acytosteliales</taxon>
        <taxon>Acytosteliaceae</taxon>
        <taxon>Heterostelium</taxon>
    </lineage>
</organism>
<dbReference type="RefSeq" id="XP_020435887.1">
    <property type="nucleotide sequence ID" value="XM_020573815.1"/>
</dbReference>
<dbReference type="EMBL" id="ADBJ01000010">
    <property type="protein sequence ID" value="EFA83770.1"/>
    <property type="molecule type" value="Genomic_DNA"/>
</dbReference>
<dbReference type="InParanoid" id="D3B372"/>
<feature type="transmembrane region" description="Helical" evidence="1">
    <location>
        <begin position="9"/>
        <end position="28"/>
    </location>
</feature>
<accession>D3B372</accession>
<evidence type="ECO:0000256" key="1">
    <source>
        <dbReference type="SAM" id="Phobius"/>
    </source>
</evidence>
<dbReference type="Proteomes" id="UP000001396">
    <property type="component" value="Unassembled WGS sequence"/>
</dbReference>
<gene>
    <name evidence="2" type="ORF">PPL_02837</name>
</gene>
<comment type="caution">
    <text evidence="2">The sequence shown here is derived from an EMBL/GenBank/DDBJ whole genome shotgun (WGS) entry which is preliminary data.</text>
</comment>
<keyword evidence="3" id="KW-1185">Reference proteome</keyword>
<evidence type="ECO:0000313" key="3">
    <source>
        <dbReference type="Proteomes" id="UP000001396"/>
    </source>
</evidence>
<dbReference type="AlphaFoldDB" id="D3B372"/>
<keyword evidence="1" id="KW-0472">Membrane</keyword>
<keyword evidence="1" id="KW-1133">Transmembrane helix</keyword>
<keyword evidence="1" id="KW-0812">Transmembrane</keyword>
<dbReference type="GeneID" id="31358360"/>
<reference evidence="2 3" key="1">
    <citation type="journal article" date="2011" name="Genome Res.">
        <title>Phylogeny-wide analysis of social amoeba genomes highlights ancient origins for complex intercellular communication.</title>
        <authorList>
            <person name="Heidel A.J."/>
            <person name="Lawal H.M."/>
            <person name="Felder M."/>
            <person name="Schilde C."/>
            <person name="Helps N.R."/>
            <person name="Tunggal B."/>
            <person name="Rivero F."/>
            <person name="John U."/>
            <person name="Schleicher M."/>
            <person name="Eichinger L."/>
            <person name="Platzer M."/>
            <person name="Noegel A.A."/>
            <person name="Schaap P."/>
            <person name="Gloeckner G."/>
        </authorList>
    </citation>
    <scope>NUCLEOTIDE SEQUENCE [LARGE SCALE GENOMIC DNA]</scope>
    <source>
        <strain evidence="3">ATCC 26659 / Pp 5 / PN500</strain>
    </source>
</reference>